<organism evidence="5 6">
    <name type="scientific">Umezawaea endophytica</name>
    <dbReference type="NCBI Taxonomy" id="1654476"/>
    <lineage>
        <taxon>Bacteria</taxon>
        <taxon>Bacillati</taxon>
        <taxon>Actinomycetota</taxon>
        <taxon>Actinomycetes</taxon>
        <taxon>Pseudonocardiales</taxon>
        <taxon>Pseudonocardiaceae</taxon>
        <taxon>Umezawaea</taxon>
    </lineage>
</organism>
<gene>
    <name evidence="5" type="ORF">NZH93_48410</name>
</gene>
<evidence type="ECO:0000256" key="2">
    <source>
        <dbReference type="ARBA" id="ARBA00023098"/>
    </source>
</evidence>
<reference evidence="5" key="1">
    <citation type="submission" date="2022-08" db="EMBL/GenBank/DDBJ databases">
        <authorList>
            <person name="Tistechok S."/>
            <person name="Samborskyy M."/>
            <person name="Roman I."/>
        </authorList>
    </citation>
    <scope>NUCLEOTIDE SEQUENCE</scope>
    <source>
        <strain evidence="5">DSM 103496</strain>
    </source>
</reference>
<keyword evidence="2" id="KW-0443">Lipid metabolism</keyword>
<dbReference type="GO" id="GO:0006635">
    <property type="term" value="P:fatty acid beta-oxidation"/>
    <property type="evidence" value="ECO:0007669"/>
    <property type="project" value="TreeGrafter"/>
</dbReference>
<dbReference type="Gene3D" id="3.90.226.10">
    <property type="entry name" value="2-enoyl-CoA Hydratase, Chain A, domain 1"/>
    <property type="match status" value="1"/>
</dbReference>
<dbReference type="CDD" id="cd06558">
    <property type="entry name" value="crotonase-like"/>
    <property type="match status" value="1"/>
</dbReference>
<dbReference type="PROSITE" id="PS00166">
    <property type="entry name" value="ENOYL_COA_HYDRATASE"/>
    <property type="match status" value="1"/>
</dbReference>
<evidence type="ECO:0000313" key="5">
    <source>
        <dbReference type="EMBL" id="MCS7484702.1"/>
    </source>
</evidence>
<name>A0A9X2VYV9_9PSEU</name>
<dbReference type="Pfam" id="PF00378">
    <property type="entry name" value="ECH_1"/>
    <property type="match status" value="1"/>
</dbReference>
<dbReference type="SUPFAM" id="SSF52096">
    <property type="entry name" value="ClpP/crotonase"/>
    <property type="match status" value="1"/>
</dbReference>
<protein>
    <submittedName>
        <fullName evidence="5">Enoyl-CoA hydratase/isomerase family protein</fullName>
    </submittedName>
</protein>
<dbReference type="EMBL" id="JANYMP010000052">
    <property type="protein sequence ID" value="MCS7484702.1"/>
    <property type="molecule type" value="Genomic_DNA"/>
</dbReference>
<evidence type="ECO:0000256" key="1">
    <source>
        <dbReference type="ARBA" id="ARBA00005254"/>
    </source>
</evidence>
<comment type="caution">
    <text evidence="5">The sequence shown here is derived from an EMBL/GenBank/DDBJ whole genome shotgun (WGS) entry which is preliminary data.</text>
</comment>
<sequence length="266" mass="27357">MSATPIDAGLLERGGVRLVVDGPRATITLDRPDVLNAQTPSTWQALRAIGEGLDPDVLVVVVRGSGRAFSAGLDRRMFAGGVPGEPGLAEIVARGPEAGAALIAEFQEGFRWLRDPARVTVAAVAGHAIGAGFQLALACDIRIVAEDVKFSMAETSLGLVPDLGGTLPLVRAVGYARAAEICVTGRRVGAEEALRIGLANSVVPVDGLDAAVDELVAPMTRAMPGAVRETLALIAGAADGASVGEQLAAEREAQLRRLAEFAALAK</sequence>
<dbReference type="AlphaFoldDB" id="A0A9X2VYV9"/>
<dbReference type="RefSeq" id="WP_259630149.1">
    <property type="nucleotide sequence ID" value="NZ_JANYMP010000052.1"/>
</dbReference>
<dbReference type="PANTHER" id="PTHR11941">
    <property type="entry name" value="ENOYL-COA HYDRATASE-RELATED"/>
    <property type="match status" value="1"/>
</dbReference>
<proteinExistence type="inferred from homology"/>
<evidence type="ECO:0000256" key="3">
    <source>
        <dbReference type="ARBA" id="ARBA00023239"/>
    </source>
</evidence>
<evidence type="ECO:0000256" key="4">
    <source>
        <dbReference type="RuleBase" id="RU003707"/>
    </source>
</evidence>
<dbReference type="InterPro" id="IPR018376">
    <property type="entry name" value="Enoyl-CoA_hyd/isom_CS"/>
</dbReference>
<accession>A0A9X2VYV9</accession>
<comment type="similarity">
    <text evidence="1 4">Belongs to the enoyl-CoA hydratase/isomerase family.</text>
</comment>
<keyword evidence="6" id="KW-1185">Reference proteome</keyword>
<dbReference type="InterPro" id="IPR001753">
    <property type="entry name" value="Enoyl-CoA_hydra/iso"/>
</dbReference>
<keyword evidence="3" id="KW-0456">Lyase</keyword>
<dbReference type="GO" id="GO:0016829">
    <property type="term" value="F:lyase activity"/>
    <property type="evidence" value="ECO:0007669"/>
    <property type="project" value="UniProtKB-KW"/>
</dbReference>
<dbReference type="PANTHER" id="PTHR11941:SF169">
    <property type="entry name" value="(7AS)-7A-METHYL-1,5-DIOXO-2,3,5,6,7,7A-HEXAHYDRO-1H-INDENE-CARBOXYL-COA HYDROLASE"/>
    <property type="match status" value="1"/>
</dbReference>
<evidence type="ECO:0000313" key="6">
    <source>
        <dbReference type="Proteomes" id="UP001141259"/>
    </source>
</evidence>
<dbReference type="Proteomes" id="UP001141259">
    <property type="component" value="Unassembled WGS sequence"/>
</dbReference>
<dbReference type="InterPro" id="IPR029045">
    <property type="entry name" value="ClpP/crotonase-like_dom_sf"/>
</dbReference>